<dbReference type="Gramene" id="mRNA:HanXRQr2_Chr09g0408601">
    <property type="protein sequence ID" value="mRNA:HanXRQr2_Chr09g0408601"/>
    <property type="gene ID" value="HanXRQr2_Chr09g0408601"/>
</dbReference>
<evidence type="ECO:0000256" key="1">
    <source>
        <dbReference type="SAM" id="MobiDB-lite"/>
    </source>
</evidence>
<sequence length="195" mass="21151">MVQIQGSGLDISWFKLQLVFSGSGSSEFSFASVSTIIGSGGLVLVWFRVSVKTGQWWCLARVLAWFTSGHGSSTSNSGFGSATVRAWLGGYGSDSTSVWFGLVWFEMIQGQVARFSQFGSDPVSWSGTVKAGQRTDSSHAGQLRSNSVNASSDSDDARNLVGLPRNALNFNTCCIVLYFQTCCILFSNLVLNRYY</sequence>
<name>A0A9K3I914_HELAN</name>
<dbReference type="AlphaFoldDB" id="A0A9K3I914"/>
<comment type="caution">
    <text evidence="3">The sequence shown here is derived from an EMBL/GenBank/DDBJ whole genome shotgun (WGS) entry which is preliminary data.</text>
</comment>
<evidence type="ECO:0000313" key="3">
    <source>
        <dbReference type="EMBL" id="KAF5792678.1"/>
    </source>
</evidence>
<keyword evidence="4" id="KW-1185">Reference proteome</keyword>
<keyword evidence="2" id="KW-0812">Transmembrane</keyword>
<proteinExistence type="predicted"/>
<reference evidence="3" key="1">
    <citation type="journal article" date="2017" name="Nature">
        <title>The sunflower genome provides insights into oil metabolism, flowering and Asterid evolution.</title>
        <authorList>
            <person name="Badouin H."/>
            <person name="Gouzy J."/>
            <person name="Grassa C.J."/>
            <person name="Murat F."/>
            <person name="Staton S.E."/>
            <person name="Cottret L."/>
            <person name="Lelandais-Briere C."/>
            <person name="Owens G.L."/>
            <person name="Carrere S."/>
            <person name="Mayjonade B."/>
            <person name="Legrand L."/>
            <person name="Gill N."/>
            <person name="Kane N.C."/>
            <person name="Bowers J.E."/>
            <person name="Hubner S."/>
            <person name="Bellec A."/>
            <person name="Berard A."/>
            <person name="Berges H."/>
            <person name="Blanchet N."/>
            <person name="Boniface M.C."/>
            <person name="Brunel D."/>
            <person name="Catrice O."/>
            <person name="Chaidir N."/>
            <person name="Claudel C."/>
            <person name="Donnadieu C."/>
            <person name="Faraut T."/>
            <person name="Fievet G."/>
            <person name="Helmstetter N."/>
            <person name="King M."/>
            <person name="Knapp S.J."/>
            <person name="Lai Z."/>
            <person name="Le Paslier M.C."/>
            <person name="Lippi Y."/>
            <person name="Lorenzon L."/>
            <person name="Mandel J.R."/>
            <person name="Marage G."/>
            <person name="Marchand G."/>
            <person name="Marquand E."/>
            <person name="Bret-Mestries E."/>
            <person name="Morien E."/>
            <person name="Nambeesan S."/>
            <person name="Nguyen T."/>
            <person name="Pegot-Espagnet P."/>
            <person name="Pouilly N."/>
            <person name="Raftis F."/>
            <person name="Sallet E."/>
            <person name="Schiex T."/>
            <person name="Thomas J."/>
            <person name="Vandecasteele C."/>
            <person name="Vares D."/>
            <person name="Vear F."/>
            <person name="Vautrin S."/>
            <person name="Crespi M."/>
            <person name="Mangin B."/>
            <person name="Burke J.M."/>
            <person name="Salse J."/>
            <person name="Munos S."/>
            <person name="Vincourt P."/>
            <person name="Rieseberg L.H."/>
            <person name="Langlade N.B."/>
        </authorList>
    </citation>
    <scope>NUCLEOTIDE SEQUENCE</scope>
    <source>
        <tissue evidence="3">Leaves</tissue>
    </source>
</reference>
<accession>A0A9K3I914</accession>
<feature type="transmembrane region" description="Helical" evidence="2">
    <location>
        <begin position="168"/>
        <end position="191"/>
    </location>
</feature>
<evidence type="ECO:0000313" key="4">
    <source>
        <dbReference type="Proteomes" id="UP000215914"/>
    </source>
</evidence>
<organism evidence="3 4">
    <name type="scientific">Helianthus annuus</name>
    <name type="common">Common sunflower</name>
    <dbReference type="NCBI Taxonomy" id="4232"/>
    <lineage>
        <taxon>Eukaryota</taxon>
        <taxon>Viridiplantae</taxon>
        <taxon>Streptophyta</taxon>
        <taxon>Embryophyta</taxon>
        <taxon>Tracheophyta</taxon>
        <taxon>Spermatophyta</taxon>
        <taxon>Magnoliopsida</taxon>
        <taxon>eudicotyledons</taxon>
        <taxon>Gunneridae</taxon>
        <taxon>Pentapetalae</taxon>
        <taxon>asterids</taxon>
        <taxon>campanulids</taxon>
        <taxon>Asterales</taxon>
        <taxon>Asteraceae</taxon>
        <taxon>Asteroideae</taxon>
        <taxon>Heliantheae alliance</taxon>
        <taxon>Heliantheae</taxon>
        <taxon>Helianthus</taxon>
    </lineage>
</organism>
<protein>
    <submittedName>
        <fullName evidence="3">Uncharacterized protein</fullName>
    </submittedName>
</protein>
<evidence type="ECO:0000256" key="2">
    <source>
        <dbReference type="SAM" id="Phobius"/>
    </source>
</evidence>
<dbReference type="EMBL" id="MNCJ02000324">
    <property type="protein sequence ID" value="KAF5792678.1"/>
    <property type="molecule type" value="Genomic_DNA"/>
</dbReference>
<reference evidence="3" key="2">
    <citation type="submission" date="2020-06" db="EMBL/GenBank/DDBJ databases">
        <title>Helianthus annuus Genome sequencing and assembly Release 2.</title>
        <authorList>
            <person name="Gouzy J."/>
            <person name="Langlade N."/>
            <person name="Munos S."/>
        </authorList>
    </citation>
    <scope>NUCLEOTIDE SEQUENCE</scope>
    <source>
        <tissue evidence="3">Leaves</tissue>
    </source>
</reference>
<dbReference type="Proteomes" id="UP000215914">
    <property type="component" value="Unassembled WGS sequence"/>
</dbReference>
<gene>
    <name evidence="3" type="ORF">HanXRQr2_Chr09g0408601</name>
</gene>
<feature type="region of interest" description="Disordered" evidence="1">
    <location>
        <begin position="129"/>
        <end position="155"/>
    </location>
</feature>
<keyword evidence="2" id="KW-0472">Membrane</keyword>
<keyword evidence="2" id="KW-1133">Transmembrane helix</keyword>
<feature type="transmembrane region" description="Helical" evidence="2">
    <location>
        <begin position="28"/>
        <end position="47"/>
    </location>
</feature>